<dbReference type="Gene3D" id="3.40.50.450">
    <property type="match status" value="1"/>
</dbReference>
<name>A0A857J9B0_9BURK</name>
<dbReference type="InterPro" id="IPR007710">
    <property type="entry name" value="Nucleoside_deoxyribTrfase"/>
</dbReference>
<dbReference type="KEGG" id="xyk:GT347_17650"/>
<organism evidence="1 2">
    <name type="scientific">Xylophilus rhododendri</name>
    <dbReference type="NCBI Taxonomy" id="2697032"/>
    <lineage>
        <taxon>Bacteria</taxon>
        <taxon>Pseudomonadati</taxon>
        <taxon>Pseudomonadota</taxon>
        <taxon>Betaproteobacteria</taxon>
        <taxon>Burkholderiales</taxon>
        <taxon>Xylophilus</taxon>
    </lineage>
</organism>
<dbReference type="AlphaFoldDB" id="A0A857J9B0"/>
<accession>A0A857J9B0</accession>
<sequence length="179" mass="19015">MKVYLAGFDVFRPDVDAVFQDLREQASRLGLVAVAPLDGEPGPAGQSPAEQAHRIYRDNISMLSSADAVIANLAPFRGHEPDSGTVFEVGFAIARGIPVVGYGVPPGSYSERFRAGHACVQDEAGAWREPGTGMLVEDFGLPLNLMLACSIELRATASEALQALARRAAAKVAILRAHD</sequence>
<dbReference type="Proteomes" id="UP000464787">
    <property type="component" value="Chromosome"/>
</dbReference>
<gene>
    <name evidence="1" type="ORF">GT347_17650</name>
</gene>
<proteinExistence type="predicted"/>
<dbReference type="GO" id="GO:0070694">
    <property type="term" value="F:5-hydroxymethyl-dUMP N-hydrolase activity"/>
    <property type="evidence" value="ECO:0007669"/>
    <property type="project" value="TreeGrafter"/>
</dbReference>
<protein>
    <submittedName>
        <fullName evidence="1">Nucleoside 2-deoxyribosyltransferase</fullName>
    </submittedName>
</protein>
<evidence type="ECO:0000313" key="1">
    <source>
        <dbReference type="EMBL" id="QHI99639.1"/>
    </source>
</evidence>
<dbReference type="RefSeq" id="WP_160553450.1">
    <property type="nucleotide sequence ID" value="NZ_CP047650.1"/>
</dbReference>
<dbReference type="GO" id="GO:0016740">
    <property type="term" value="F:transferase activity"/>
    <property type="evidence" value="ECO:0007669"/>
    <property type="project" value="UniProtKB-KW"/>
</dbReference>
<dbReference type="EMBL" id="CP047650">
    <property type="protein sequence ID" value="QHI99639.1"/>
    <property type="molecule type" value="Genomic_DNA"/>
</dbReference>
<dbReference type="PANTHER" id="PTHR15364:SF0">
    <property type="entry name" value="2'-DEOXYNUCLEOSIDE 5'-PHOSPHATE N-HYDROLASE 1"/>
    <property type="match status" value="1"/>
</dbReference>
<dbReference type="Pfam" id="PF05014">
    <property type="entry name" value="Nuc_deoxyrib_tr"/>
    <property type="match status" value="1"/>
</dbReference>
<dbReference type="SUPFAM" id="SSF52309">
    <property type="entry name" value="N-(deoxy)ribosyltransferase-like"/>
    <property type="match status" value="1"/>
</dbReference>
<dbReference type="InterPro" id="IPR051239">
    <property type="entry name" value="2'-dNMP_N-hydrolase"/>
</dbReference>
<dbReference type="PANTHER" id="PTHR15364">
    <property type="entry name" value="2'-DEOXYNUCLEOSIDE 5'-PHOSPHATE N-HYDROLASE 1"/>
    <property type="match status" value="1"/>
</dbReference>
<reference evidence="1 2" key="1">
    <citation type="submission" date="2020-01" db="EMBL/GenBank/DDBJ databases">
        <title>Genome sequencing of strain KACC 21265.</title>
        <authorList>
            <person name="Heo J."/>
            <person name="Kim S.-J."/>
            <person name="Kim J.-S."/>
            <person name="Hong S.-B."/>
            <person name="Kwon S.-W."/>
        </authorList>
    </citation>
    <scope>NUCLEOTIDE SEQUENCE [LARGE SCALE GENOMIC DNA]</scope>
    <source>
        <strain evidence="1 2">KACC 21265</strain>
    </source>
</reference>
<evidence type="ECO:0000313" key="2">
    <source>
        <dbReference type="Proteomes" id="UP000464787"/>
    </source>
</evidence>
<keyword evidence="1" id="KW-0808">Transferase</keyword>
<dbReference type="GO" id="GO:0009159">
    <property type="term" value="P:deoxyribonucleoside monophosphate catabolic process"/>
    <property type="evidence" value="ECO:0007669"/>
    <property type="project" value="TreeGrafter"/>
</dbReference>
<keyword evidence="2" id="KW-1185">Reference proteome</keyword>